<evidence type="ECO:0000256" key="2">
    <source>
        <dbReference type="PIRNR" id="PIRNR016661"/>
    </source>
</evidence>
<comment type="caution">
    <text evidence="4">The sequence shown here is derived from an EMBL/GenBank/DDBJ whole genome shotgun (WGS) entry which is preliminary data.</text>
</comment>
<dbReference type="InterPro" id="IPR003784">
    <property type="entry name" value="BioY"/>
</dbReference>
<accession>A0ABR7FPI3</accession>
<sequence>MTMKRLETRQMTLIGLMSALMCVAGPLSVPLPFTPIPISLTNLVIYLTAFVLGCKSGTVSYVIYLLLGTAGLPVFSGFTGGLSKLAGPTGGYLIGFVLTAAVCGFAADHSGGKRTIQFAGMVIGTLAAYLFGTVWLCSQMNLTPLQGLMAGVIPYLPGDLVKMILAAAIGNSIRQTVKQTASASS</sequence>
<feature type="transmembrane region" description="Helical" evidence="3">
    <location>
        <begin position="89"/>
        <end position="106"/>
    </location>
</feature>
<feature type="transmembrane region" description="Helical" evidence="3">
    <location>
        <begin position="148"/>
        <end position="169"/>
    </location>
</feature>
<comment type="subcellular location">
    <subcellularLocation>
        <location evidence="2">Cell membrane</location>
        <topology evidence="2">Multi-pass membrane protein</topology>
    </subcellularLocation>
</comment>
<keyword evidence="3" id="KW-1133">Transmembrane helix</keyword>
<keyword evidence="2" id="KW-0813">Transport</keyword>
<keyword evidence="2" id="KW-1003">Cell membrane</keyword>
<proteinExistence type="inferred from homology"/>
<dbReference type="Gene3D" id="1.10.1760.20">
    <property type="match status" value="1"/>
</dbReference>
<gene>
    <name evidence="4" type="ORF">H8S22_05315</name>
</gene>
<feature type="transmembrane region" description="Helical" evidence="3">
    <location>
        <begin position="118"/>
        <end position="136"/>
    </location>
</feature>
<evidence type="ECO:0000313" key="4">
    <source>
        <dbReference type="EMBL" id="MBC5677049.1"/>
    </source>
</evidence>
<keyword evidence="3" id="KW-0812">Transmembrane</keyword>
<organism evidence="4 5">
    <name type="scientific">Anaerostipes hominis</name>
    <name type="common">ex Liu et al. 2021</name>
    <dbReference type="NCBI Taxonomy" id="2763018"/>
    <lineage>
        <taxon>Bacteria</taxon>
        <taxon>Bacillati</taxon>
        <taxon>Bacillota</taxon>
        <taxon>Clostridia</taxon>
        <taxon>Lachnospirales</taxon>
        <taxon>Lachnospiraceae</taxon>
        <taxon>Anaerostipes</taxon>
    </lineage>
</organism>
<evidence type="ECO:0000313" key="5">
    <source>
        <dbReference type="Proteomes" id="UP000635828"/>
    </source>
</evidence>
<dbReference type="RefSeq" id="WP_034549083.1">
    <property type="nucleotide sequence ID" value="NZ_JACOOS010000004.1"/>
</dbReference>
<protein>
    <recommendedName>
        <fullName evidence="2">Biotin transporter</fullName>
    </recommendedName>
</protein>
<dbReference type="EMBL" id="JACOOS010000004">
    <property type="protein sequence ID" value="MBC5677049.1"/>
    <property type="molecule type" value="Genomic_DNA"/>
</dbReference>
<keyword evidence="2 3" id="KW-0472">Membrane</keyword>
<comment type="similarity">
    <text evidence="1 2">Belongs to the BioY family.</text>
</comment>
<feature type="transmembrane region" description="Helical" evidence="3">
    <location>
        <begin position="61"/>
        <end position="83"/>
    </location>
</feature>
<keyword evidence="5" id="KW-1185">Reference proteome</keyword>
<dbReference type="Pfam" id="PF02632">
    <property type="entry name" value="BioY"/>
    <property type="match status" value="1"/>
</dbReference>
<name>A0ABR7FPI3_9FIRM</name>
<feature type="transmembrane region" description="Helical" evidence="3">
    <location>
        <begin position="34"/>
        <end position="54"/>
    </location>
</feature>
<evidence type="ECO:0000256" key="1">
    <source>
        <dbReference type="ARBA" id="ARBA00010692"/>
    </source>
</evidence>
<evidence type="ECO:0000256" key="3">
    <source>
        <dbReference type="SAM" id="Phobius"/>
    </source>
</evidence>
<dbReference type="PIRSF" id="PIRSF016661">
    <property type="entry name" value="BioY"/>
    <property type="match status" value="1"/>
</dbReference>
<dbReference type="Proteomes" id="UP000635828">
    <property type="component" value="Unassembled WGS sequence"/>
</dbReference>
<reference evidence="4 5" key="1">
    <citation type="submission" date="2020-08" db="EMBL/GenBank/DDBJ databases">
        <title>Genome public.</title>
        <authorList>
            <person name="Liu C."/>
            <person name="Sun Q."/>
        </authorList>
    </citation>
    <scope>NUCLEOTIDE SEQUENCE [LARGE SCALE GENOMIC DNA]</scope>
    <source>
        <strain evidence="4 5">NSJ-7</strain>
    </source>
</reference>
<dbReference type="PANTHER" id="PTHR34295">
    <property type="entry name" value="BIOTIN TRANSPORTER BIOY"/>
    <property type="match status" value="1"/>
</dbReference>
<dbReference type="PANTHER" id="PTHR34295:SF1">
    <property type="entry name" value="BIOTIN TRANSPORTER BIOY"/>
    <property type="match status" value="1"/>
</dbReference>